<proteinExistence type="predicted"/>
<dbReference type="Proteomes" id="UP001430953">
    <property type="component" value="Unassembled WGS sequence"/>
</dbReference>
<reference evidence="1 2" key="1">
    <citation type="submission" date="2023-03" db="EMBL/GenBank/DDBJ databases">
        <title>High recombination rates correlate with genetic variation in Cardiocondyla obscurior ants.</title>
        <authorList>
            <person name="Errbii M."/>
        </authorList>
    </citation>
    <scope>NUCLEOTIDE SEQUENCE [LARGE SCALE GENOMIC DNA]</scope>
    <source>
        <strain evidence="1">Alpha-2009</strain>
        <tissue evidence="1">Whole body</tissue>
    </source>
</reference>
<dbReference type="AlphaFoldDB" id="A0AAW2FWK9"/>
<organism evidence="1 2">
    <name type="scientific">Cardiocondyla obscurior</name>
    <dbReference type="NCBI Taxonomy" id="286306"/>
    <lineage>
        <taxon>Eukaryota</taxon>
        <taxon>Metazoa</taxon>
        <taxon>Ecdysozoa</taxon>
        <taxon>Arthropoda</taxon>
        <taxon>Hexapoda</taxon>
        <taxon>Insecta</taxon>
        <taxon>Pterygota</taxon>
        <taxon>Neoptera</taxon>
        <taxon>Endopterygota</taxon>
        <taxon>Hymenoptera</taxon>
        <taxon>Apocrita</taxon>
        <taxon>Aculeata</taxon>
        <taxon>Formicoidea</taxon>
        <taxon>Formicidae</taxon>
        <taxon>Myrmicinae</taxon>
        <taxon>Cardiocondyla</taxon>
    </lineage>
</organism>
<accession>A0AAW2FWK9</accession>
<keyword evidence="2" id="KW-1185">Reference proteome</keyword>
<protein>
    <submittedName>
        <fullName evidence="1">Uncharacterized protein</fullName>
    </submittedName>
</protein>
<sequence length="96" mass="11065">MKTTYENNHVYLNAQGSKSEGIWLTGKARVSVTSLRVQVIIITDLNKYFNSFFFVNHEITNNQFNSNYMNKELLPCFSLSLMSISFDILSSFLNPQ</sequence>
<evidence type="ECO:0000313" key="2">
    <source>
        <dbReference type="Proteomes" id="UP001430953"/>
    </source>
</evidence>
<comment type="caution">
    <text evidence="1">The sequence shown here is derived from an EMBL/GenBank/DDBJ whole genome shotgun (WGS) entry which is preliminary data.</text>
</comment>
<evidence type="ECO:0000313" key="1">
    <source>
        <dbReference type="EMBL" id="KAL0119585.1"/>
    </source>
</evidence>
<dbReference type="EMBL" id="JADYXP020000007">
    <property type="protein sequence ID" value="KAL0119585.1"/>
    <property type="molecule type" value="Genomic_DNA"/>
</dbReference>
<name>A0AAW2FWK9_9HYME</name>
<gene>
    <name evidence="1" type="ORF">PUN28_007791</name>
</gene>